<reference evidence="3 4" key="1">
    <citation type="submission" date="2023-11" db="EMBL/GenBank/DDBJ databases">
        <title>30 novel species of actinomycetes from the DSMZ collection.</title>
        <authorList>
            <person name="Nouioui I."/>
        </authorList>
    </citation>
    <scope>NUCLEOTIDE SEQUENCE [LARGE SCALE GENOMIC DNA]</scope>
    <source>
        <strain evidence="3 4">DSM 41524</strain>
    </source>
</reference>
<dbReference type="SUPFAM" id="SSF55874">
    <property type="entry name" value="ATPase domain of HSP90 chaperone/DNA topoisomerase II/histidine kinase"/>
    <property type="match status" value="1"/>
</dbReference>
<dbReference type="Gene3D" id="3.30.565.10">
    <property type="entry name" value="Histidine kinase-like ATPase, C-terminal domain"/>
    <property type="match status" value="1"/>
</dbReference>
<dbReference type="Pfam" id="PF13581">
    <property type="entry name" value="HATPase_c_2"/>
    <property type="match status" value="1"/>
</dbReference>
<dbReference type="Proteomes" id="UP001354709">
    <property type="component" value="Unassembled WGS sequence"/>
</dbReference>
<dbReference type="RefSeq" id="WP_330816456.1">
    <property type="nucleotide sequence ID" value="NZ_JAZBJO010000066.1"/>
</dbReference>
<dbReference type="EMBL" id="JAZBJO010000066">
    <property type="protein sequence ID" value="MEE4599161.1"/>
    <property type="molecule type" value="Genomic_DNA"/>
</dbReference>
<keyword evidence="4" id="KW-1185">Reference proteome</keyword>
<evidence type="ECO:0000313" key="3">
    <source>
        <dbReference type="EMBL" id="MEE4599161.1"/>
    </source>
</evidence>
<dbReference type="GO" id="GO:0005524">
    <property type="term" value="F:ATP binding"/>
    <property type="evidence" value="ECO:0007669"/>
    <property type="project" value="UniProtKB-KW"/>
</dbReference>
<keyword evidence="1" id="KW-0723">Serine/threonine-protein kinase</keyword>
<gene>
    <name evidence="3" type="ORF">V2J94_46400</name>
</gene>
<keyword evidence="1" id="KW-0808">Transferase</keyword>
<dbReference type="PANTHER" id="PTHR35526">
    <property type="entry name" value="ANTI-SIGMA-F FACTOR RSBW-RELATED"/>
    <property type="match status" value="1"/>
</dbReference>
<accession>A0ABU7QEM9</accession>
<dbReference type="CDD" id="cd16936">
    <property type="entry name" value="HATPase_RsbW-like"/>
    <property type="match status" value="1"/>
</dbReference>
<evidence type="ECO:0000313" key="4">
    <source>
        <dbReference type="Proteomes" id="UP001354709"/>
    </source>
</evidence>
<dbReference type="PANTHER" id="PTHR35526:SF3">
    <property type="entry name" value="ANTI-SIGMA-F FACTOR RSBW"/>
    <property type="match status" value="1"/>
</dbReference>
<proteinExistence type="predicted"/>
<protein>
    <submittedName>
        <fullName evidence="3">ATP-binding protein</fullName>
    </submittedName>
</protein>
<comment type="caution">
    <text evidence="3">The sequence shown here is derived from an EMBL/GenBank/DDBJ whole genome shotgun (WGS) entry which is preliminary data.</text>
</comment>
<feature type="domain" description="Histidine kinase/HSP90-like ATPase" evidence="2">
    <location>
        <begin position="24"/>
        <end position="133"/>
    </location>
</feature>
<keyword evidence="1" id="KW-0418">Kinase</keyword>
<organism evidence="3 4">
    <name type="scientific">Streptomyces asiaticus subsp. ignotus</name>
    <dbReference type="NCBI Taxonomy" id="3098222"/>
    <lineage>
        <taxon>Bacteria</taxon>
        <taxon>Bacillati</taxon>
        <taxon>Actinomycetota</taxon>
        <taxon>Actinomycetes</taxon>
        <taxon>Kitasatosporales</taxon>
        <taxon>Streptomycetaceae</taxon>
        <taxon>Streptomyces</taxon>
        <taxon>Streptomyces violaceusniger group</taxon>
    </lineage>
</organism>
<sequence length="175" mass="19034">MTRSRGRGDGEAPVWRWNDRTQTAAACARTALRCALKRVNLPTQVVDDATRAAWELIANAMEHACGPYEMRLCRDNFSLLFEIEDGDPSIPQLPISPSVVSSEPEAQDGGGSYDALIGALSERGRGLCIVDQFTGGRWGFRASRSGIKVAWMAINERAQTERHSLSPGDTGPPTC</sequence>
<evidence type="ECO:0000256" key="1">
    <source>
        <dbReference type="ARBA" id="ARBA00022527"/>
    </source>
</evidence>
<dbReference type="InterPro" id="IPR003594">
    <property type="entry name" value="HATPase_dom"/>
</dbReference>
<name>A0ABU7QEM9_9ACTN</name>
<evidence type="ECO:0000259" key="2">
    <source>
        <dbReference type="Pfam" id="PF13581"/>
    </source>
</evidence>
<keyword evidence="3" id="KW-0067">ATP-binding</keyword>
<dbReference type="InterPro" id="IPR050267">
    <property type="entry name" value="Anti-sigma-factor_SerPK"/>
</dbReference>
<dbReference type="InterPro" id="IPR036890">
    <property type="entry name" value="HATPase_C_sf"/>
</dbReference>
<keyword evidence="3" id="KW-0547">Nucleotide-binding</keyword>